<dbReference type="EMBL" id="JAZHOJ010000031">
    <property type="protein sequence ID" value="MFK7004611.1"/>
    <property type="molecule type" value="Genomic_DNA"/>
</dbReference>
<evidence type="ECO:0008006" key="3">
    <source>
        <dbReference type="Google" id="ProtNLM"/>
    </source>
</evidence>
<reference evidence="1 2" key="1">
    <citation type="submission" date="2024-02" db="EMBL/GenBank/DDBJ databases">
        <title>Comparative Genomic Analysis of Flavobacterium Species Causing Columnaris Disease of Freshwater Fish in Thailand: Insights into Virulence and Resistance Mechanisms.</title>
        <authorList>
            <person name="Nguyen D."/>
            <person name="Chokmangmeepisarn P."/>
            <person name="Khianchaikhan K."/>
            <person name="Morishita M."/>
            <person name="Bunnoy A."/>
            <person name="Rodkhum C."/>
        </authorList>
    </citation>
    <scope>NUCLEOTIDE SEQUENCE [LARGE SCALE GENOMIC DNA]</scope>
    <source>
        <strain evidence="1 2">PCBSB2203</strain>
    </source>
</reference>
<protein>
    <recommendedName>
        <fullName evidence="3">Phage protein</fullName>
    </recommendedName>
</protein>
<evidence type="ECO:0000313" key="1">
    <source>
        <dbReference type="EMBL" id="MFK7004611.1"/>
    </source>
</evidence>
<comment type="caution">
    <text evidence="1">The sequence shown here is derived from an EMBL/GenBank/DDBJ whole genome shotgun (WGS) entry which is preliminary data.</text>
</comment>
<sequence length="119" mass="13506">MIEKEIIKGWFKTGSKPTEKQFSATWDSFRHKSEKIPINQIDGIAQVFQTINQISQQNPRIVPVGQLQIFKVAPNANNNVLESGDYVVGFVEEHFINATYLEGDPQRLASYGIIQNIEN</sequence>
<accession>A0ABW8PJ37</accession>
<keyword evidence="2" id="KW-1185">Reference proteome</keyword>
<dbReference type="Proteomes" id="UP001621713">
    <property type="component" value="Unassembled WGS sequence"/>
</dbReference>
<name>A0ABW8PJ37_9FLAO</name>
<organism evidence="1 2">
    <name type="scientific">Flavobacterium covae</name>
    <dbReference type="NCBI Taxonomy" id="2906076"/>
    <lineage>
        <taxon>Bacteria</taxon>
        <taxon>Pseudomonadati</taxon>
        <taxon>Bacteroidota</taxon>
        <taxon>Flavobacteriia</taxon>
        <taxon>Flavobacteriales</taxon>
        <taxon>Flavobacteriaceae</taxon>
        <taxon>Flavobacterium</taxon>
    </lineage>
</organism>
<proteinExistence type="predicted"/>
<gene>
    <name evidence="1" type="ORF">V3467_12220</name>
</gene>
<evidence type="ECO:0000313" key="2">
    <source>
        <dbReference type="Proteomes" id="UP001621713"/>
    </source>
</evidence>
<dbReference type="RefSeq" id="WP_088466802.1">
    <property type="nucleotide sequence ID" value="NZ_JAZHOJ010000031.1"/>
</dbReference>